<gene>
    <name evidence="2" type="ORF">J0A65_23675</name>
</gene>
<keyword evidence="3" id="KW-1185">Reference proteome</keyword>
<proteinExistence type="predicted"/>
<sequence>MKFMISSHFTDRCFVHKESAMISPLHPSFEDIRFTVQRTPDGHFWFAAGPVCQALEMDDWNASLLRLCRPEGILFGNEETPQAMIDLENLLRLSLNDASPRARRLRTWLYQTLLPHLFSSVGLPSYRQLNTADKRLRVLKWHDDWWMSLGDVMQVFGTRPELQGLDGSTERR</sequence>
<dbReference type="RefSeq" id="WP_206596735.1">
    <property type="nucleotide sequence ID" value="NZ_JAFKCS010000244.1"/>
</dbReference>
<dbReference type="Pfam" id="PF02498">
    <property type="entry name" value="Bro-N"/>
    <property type="match status" value="1"/>
</dbReference>
<organism evidence="2 3">
    <name type="scientific">Bowmanella yangjiangensis</name>
    <dbReference type="NCBI Taxonomy" id="2811230"/>
    <lineage>
        <taxon>Bacteria</taxon>
        <taxon>Pseudomonadati</taxon>
        <taxon>Pseudomonadota</taxon>
        <taxon>Gammaproteobacteria</taxon>
        <taxon>Alteromonadales</taxon>
        <taxon>Alteromonadaceae</taxon>
        <taxon>Bowmanella</taxon>
    </lineage>
</organism>
<evidence type="ECO:0000259" key="1">
    <source>
        <dbReference type="SMART" id="SM01040"/>
    </source>
</evidence>
<protein>
    <submittedName>
        <fullName evidence="2">Bro-N domain-containing protein</fullName>
    </submittedName>
</protein>
<comment type="caution">
    <text evidence="2">The sequence shown here is derived from an EMBL/GenBank/DDBJ whole genome shotgun (WGS) entry which is preliminary data.</text>
</comment>
<reference evidence="2 3" key="1">
    <citation type="submission" date="2021-03" db="EMBL/GenBank/DDBJ databases">
        <title>novel species isolated from a fishpond in China.</title>
        <authorList>
            <person name="Lu H."/>
            <person name="Cai Z."/>
        </authorList>
    </citation>
    <scope>NUCLEOTIDE SEQUENCE [LARGE SCALE GENOMIC DNA]</scope>
    <source>
        <strain evidence="2 3">Y57</strain>
    </source>
</reference>
<dbReference type="Proteomes" id="UP000663992">
    <property type="component" value="Unassembled WGS sequence"/>
</dbReference>
<evidence type="ECO:0000313" key="3">
    <source>
        <dbReference type="Proteomes" id="UP000663992"/>
    </source>
</evidence>
<dbReference type="InterPro" id="IPR003497">
    <property type="entry name" value="BRO_N_domain"/>
</dbReference>
<evidence type="ECO:0000313" key="2">
    <source>
        <dbReference type="EMBL" id="MBN7822884.1"/>
    </source>
</evidence>
<dbReference type="SMART" id="SM01040">
    <property type="entry name" value="Bro-N"/>
    <property type="match status" value="1"/>
</dbReference>
<name>A0ABS3D236_9ALTE</name>
<dbReference type="EMBL" id="JAFKCS010000244">
    <property type="protein sequence ID" value="MBN7822884.1"/>
    <property type="molecule type" value="Genomic_DNA"/>
</dbReference>
<feature type="domain" description="Bro-N" evidence="1">
    <location>
        <begin position="33"/>
        <end position="115"/>
    </location>
</feature>
<accession>A0ABS3D236</accession>